<evidence type="ECO:0000256" key="6">
    <source>
        <dbReference type="ARBA" id="ARBA00023136"/>
    </source>
</evidence>
<organism evidence="13 14">
    <name type="scientific">Sphingobacterium multivorum</name>
    <dbReference type="NCBI Taxonomy" id="28454"/>
    <lineage>
        <taxon>Bacteria</taxon>
        <taxon>Pseudomonadati</taxon>
        <taxon>Bacteroidota</taxon>
        <taxon>Sphingobacteriia</taxon>
        <taxon>Sphingobacteriales</taxon>
        <taxon>Sphingobacteriaceae</taxon>
        <taxon>Sphingobacterium</taxon>
    </lineage>
</organism>
<keyword evidence="4 8" id="KW-0812">Transmembrane</keyword>
<proteinExistence type="inferred from homology"/>
<evidence type="ECO:0000313" key="14">
    <source>
        <dbReference type="Proteomes" id="UP000251241"/>
    </source>
</evidence>
<dbReference type="Pfam" id="PF13715">
    <property type="entry name" value="CarbopepD_reg_2"/>
    <property type="match status" value="1"/>
</dbReference>
<evidence type="ECO:0000256" key="9">
    <source>
        <dbReference type="RuleBase" id="RU003357"/>
    </source>
</evidence>
<dbReference type="SUPFAM" id="SSF56935">
    <property type="entry name" value="Porins"/>
    <property type="match status" value="1"/>
</dbReference>
<dbReference type="NCBIfam" id="TIGR04056">
    <property type="entry name" value="OMP_RagA_SusC"/>
    <property type="match status" value="1"/>
</dbReference>
<dbReference type="NCBIfam" id="TIGR04057">
    <property type="entry name" value="SusC_RagA_signa"/>
    <property type="match status" value="1"/>
</dbReference>
<dbReference type="Gene3D" id="2.60.40.1120">
    <property type="entry name" value="Carboxypeptidase-like, regulatory domain"/>
    <property type="match status" value="1"/>
</dbReference>
<evidence type="ECO:0000259" key="11">
    <source>
        <dbReference type="Pfam" id="PF00593"/>
    </source>
</evidence>
<dbReference type="InterPro" id="IPR023997">
    <property type="entry name" value="TonB-dep_OMP_SusC/RagA_CS"/>
</dbReference>
<dbReference type="InterPro" id="IPR000531">
    <property type="entry name" value="Beta-barrel_TonB"/>
</dbReference>
<feature type="transmembrane region" description="Helical" evidence="10">
    <location>
        <begin position="12"/>
        <end position="30"/>
    </location>
</feature>
<evidence type="ECO:0000259" key="12">
    <source>
        <dbReference type="Pfam" id="PF07715"/>
    </source>
</evidence>
<evidence type="ECO:0000256" key="7">
    <source>
        <dbReference type="ARBA" id="ARBA00023237"/>
    </source>
</evidence>
<dbReference type="PROSITE" id="PS52016">
    <property type="entry name" value="TONB_DEPENDENT_REC_3"/>
    <property type="match status" value="1"/>
</dbReference>
<feature type="domain" description="TonB-dependent receptor plug" evidence="12">
    <location>
        <begin position="123"/>
        <end position="231"/>
    </location>
</feature>
<dbReference type="InterPro" id="IPR037066">
    <property type="entry name" value="Plug_dom_sf"/>
</dbReference>
<keyword evidence="5 9" id="KW-0798">TonB box</keyword>
<dbReference type="Gene3D" id="2.170.130.10">
    <property type="entry name" value="TonB-dependent receptor, plug domain"/>
    <property type="match status" value="1"/>
</dbReference>
<dbReference type="GO" id="GO:0009279">
    <property type="term" value="C:cell outer membrane"/>
    <property type="evidence" value="ECO:0007669"/>
    <property type="project" value="UniProtKB-SubCell"/>
</dbReference>
<dbReference type="InterPro" id="IPR012910">
    <property type="entry name" value="Plug_dom"/>
</dbReference>
<evidence type="ECO:0000256" key="5">
    <source>
        <dbReference type="ARBA" id="ARBA00023077"/>
    </source>
</evidence>
<name>A0A2X2JKG8_SPHMU</name>
<dbReference type="EMBL" id="UAUU01000011">
    <property type="protein sequence ID" value="SPZ92501.1"/>
    <property type="molecule type" value="Genomic_DNA"/>
</dbReference>
<sequence length="999" mass="110492">MRVIYLRQCSSLKYLLTVFMWILIMTWVQAQEKNIQGKILDVTGKPMAGVSITVSGKPKATKTDDEGRFSLSAVNVGDKLQISFLGYKKLEKNIDNATVYNLTLETNEERLADVVVVGYGTLDKKEVTSAITHLNGKDLNVFGGNGVLNALAGKVAGLSVVNTGQSDPNSSPSLQLRGVSSRNAGLGPLYVVNGVPGGNVDNLNQNDIESIDILKGGAASAIYGTRGSNGVIIITTKKGTSEPYAFYDGYASFDLPNNRIQVLSAEDFLKHNRGTDFGGNTNWFNEVSRKFAFNQKNTLQLAGGNKQTNYIVSFDLRNAHGLDLRSDKKEYGARLNLSHTSANNLYTATVTIAPRFLKANNASYNAFNQSLTLNPTLPVMDAKNPNLFNYINTGFSGAYNPVEELRTVLDGTEGKYLDWNAAFKLNILENLSTQVTLAQQSSDFFDFNFTPSYNTGAINGNSGRNSAGRNYKKSDQYVFEWTGNYKQSFGRHNINVLGGYAYNYFLYSGMNAGNQNFPSDVLTYNNLGSGQYDVPIPTNPQPGDYTFRSVGSYKNDAKLIAFFGRVNYDLANKYYASASLRYEGSSKFGRLNKWGYFPALSLGWRIMEEDFFPKASWINDLKLRADYGETGNQDFGSYLSLDTYQGYGYFAFNGASYQVWGPSQNTNYDLRWEKAQNLNFGVDFDLFQRKISGSINYYVRTNKDLLGSYNVPVPPFVLTTTFANVGTMKNSGLEVQLNAKILTQKDFSYSVSFAGASNSNKFVSFSNDIYKGQNFQFMSYMPSPGSPGPAQRLEEGRRIGSFYMYESAGIDATGRLMVYDKDNNIIPGNTAKEEDKRFVGNGLPLFTASLGQNFTYKNFDLSVFLRGSFKYDLFNTTAFYLGTPVTQSGANVLKSAYGNGKYAALTNAETYSTLSDYFLEKGDFVKIDNITIGYNIKPPVKQISSIRVYAVARNLYTFTKFTTGDPEAISVNGLTPGINTSLSYYPSTAQFLAGLQVKF</sequence>
<dbReference type="Gene3D" id="2.40.170.20">
    <property type="entry name" value="TonB-dependent receptor, beta-barrel domain"/>
    <property type="match status" value="1"/>
</dbReference>
<dbReference type="Pfam" id="PF07715">
    <property type="entry name" value="Plug"/>
    <property type="match status" value="1"/>
</dbReference>
<keyword evidence="2 8" id="KW-0813">Transport</keyword>
<dbReference type="Proteomes" id="UP000251241">
    <property type="component" value="Unassembled WGS sequence"/>
</dbReference>
<evidence type="ECO:0000256" key="3">
    <source>
        <dbReference type="ARBA" id="ARBA00022452"/>
    </source>
</evidence>
<dbReference type="SUPFAM" id="SSF49464">
    <property type="entry name" value="Carboxypeptidase regulatory domain-like"/>
    <property type="match status" value="1"/>
</dbReference>
<accession>A0A2X2JKG8</accession>
<evidence type="ECO:0000256" key="10">
    <source>
        <dbReference type="SAM" id="Phobius"/>
    </source>
</evidence>
<keyword evidence="6 8" id="KW-0472">Membrane</keyword>
<keyword evidence="3 8" id="KW-1134">Transmembrane beta strand</keyword>
<keyword evidence="13" id="KW-0675">Receptor</keyword>
<dbReference type="AlphaFoldDB" id="A0A2X2JKG8"/>
<comment type="similarity">
    <text evidence="8 9">Belongs to the TonB-dependent receptor family.</text>
</comment>
<evidence type="ECO:0000256" key="4">
    <source>
        <dbReference type="ARBA" id="ARBA00022692"/>
    </source>
</evidence>
<dbReference type="Pfam" id="PF00593">
    <property type="entry name" value="TonB_dep_Rec_b-barrel"/>
    <property type="match status" value="1"/>
</dbReference>
<evidence type="ECO:0000313" key="13">
    <source>
        <dbReference type="EMBL" id="SPZ92501.1"/>
    </source>
</evidence>
<protein>
    <submittedName>
        <fullName evidence="13">Outer membrane cobalamin receptor protein</fullName>
    </submittedName>
</protein>
<evidence type="ECO:0000256" key="2">
    <source>
        <dbReference type="ARBA" id="ARBA00022448"/>
    </source>
</evidence>
<dbReference type="InterPro" id="IPR008969">
    <property type="entry name" value="CarboxyPept-like_regulatory"/>
</dbReference>
<comment type="subcellular location">
    <subcellularLocation>
        <location evidence="1 8">Cell outer membrane</location>
        <topology evidence="1 8">Multi-pass membrane protein</topology>
    </subcellularLocation>
</comment>
<reference evidence="13 14" key="1">
    <citation type="submission" date="2018-06" db="EMBL/GenBank/DDBJ databases">
        <authorList>
            <consortium name="Pathogen Informatics"/>
            <person name="Doyle S."/>
        </authorList>
    </citation>
    <scope>NUCLEOTIDE SEQUENCE [LARGE SCALE GENOMIC DNA]</scope>
    <source>
        <strain evidence="13 14">NCTC11343</strain>
    </source>
</reference>
<keyword evidence="10" id="KW-1133">Transmembrane helix</keyword>
<evidence type="ECO:0000256" key="1">
    <source>
        <dbReference type="ARBA" id="ARBA00004571"/>
    </source>
</evidence>
<dbReference type="InterPro" id="IPR036942">
    <property type="entry name" value="Beta-barrel_TonB_sf"/>
</dbReference>
<dbReference type="InterPro" id="IPR039426">
    <property type="entry name" value="TonB-dep_rcpt-like"/>
</dbReference>
<keyword evidence="7 8" id="KW-0998">Cell outer membrane</keyword>
<dbReference type="InterPro" id="IPR023996">
    <property type="entry name" value="TonB-dep_OMP_SusC/RagA"/>
</dbReference>
<evidence type="ECO:0000256" key="8">
    <source>
        <dbReference type="PROSITE-ProRule" id="PRU01360"/>
    </source>
</evidence>
<gene>
    <name evidence="13" type="ORF">NCTC11343_04538</name>
</gene>
<feature type="domain" description="TonB-dependent receptor-like beta-barrel" evidence="11">
    <location>
        <begin position="377"/>
        <end position="955"/>
    </location>
</feature>